<reference evidence="2 3" key="1">
    <citation type="submission" date="2019-07" db="EMBL/GenBank/DDBJ databases">
        <title>The pathways for chlorine oxyanion respiration interact through the shared metabolite chlorate.</title>
        <authorList>
            <person name="Barnum T.P."/>
            <person name="Cheng Y."/>
            <person name="Hill K.A."/>
            <person name="Lucas L.N."/>
            <person name="Carlson H.K."/>
            <person name="Coates J.D."/>
        </authorList>
    </citation>
    <scope>NUCLEOTIDE SEQUENCE [LARGE SCALE GENOMIC DNA]</scope>
    <source>
        <strain evidence="2">BK-3</strain>
    </source>
</reference>
<feature type="domain" description="FHA" evidence="1">
    <location>
        <begin position="37"/>
        <end position="86"/>
    </location>
</feature>
<dbReference type="Proteomes" id="UP000317355">
    <property type="component" value="Unassembled WGS sequence"/>
</dbReference>
<protein>
    <submittedName>
        <fullName evidence="2">FHA domain-containing protein</fullName>
    </submittedName>
</protein>
<name>A0A558CSE0_9GAMM</name>
<evidence type="ECO:0000259" key="1">
    <source>
        <dbReference type="PROSITE" id="PS50006"/>
    </source>
</evidence>
<dbReference type="PROSITE" id="PS50006">
    <property type="entry name" value="FHA_DOMAIN"/>
    <property type="match status" value="1"/>
</dbReference>
<dbReference type="InterPro" id="IPR050923">
    <property type="entry name" value="Cell_Proc_Reg/RNA_Proc"/>
</dbReference>
<dbReference type="CDD" id="cd00060">
    <property type="entry name" value="FHA"/>
    <property type="match status" value="1"/>
</dbReference>
<evidence type="ECO:0000313" key="2">
    <source>
        <dbReference type="EMBL" id="TVT51691.1"/>
    </source>
</evidence>
<dbReference type="SUPFAM" id="SSF49879">
    <property type="entry name" value="SMAD/FHA domain"/>
    <property type="match status" value="2"/>
</dbReference>
<dbReference type="SMART" id="SM00240">
    <property type="entry name" value="FHA"/>
    <property type="match status" value="1"/>
</dbReference>
<dbReference type="Pfam" id="PF00498">
    <property type="entry name" value="FHA"/>
    <property type="match status" value="1"/>
</dbReference>
<sequence>MISLQSSERGSVTTMEKLVIKKDGVLVDEISIDKQIVSIGRDAESDVQLNDPSVSRNHASIRRIYTDLYIEDLGSTNGTQLNGRSITKHVLRAGDSLIIGTYHVDLLADVEEEENDLDKTVVIQPAAIAAARNNQAKPSRKLLPKSATLRFFRGPNKGNMERIDRSLFTIGKPGENVAVIARRPQGFYLLHIGGSSFPRINNKEIDSKGGVQLQEGDVVEVGDFMAEISFAQEA</sequence>
<gene>
    <name evidence="2" type="ORF">FHK82_15215</name>
</gene>
<dbReference type="EMBL" id="VMRY01000085">
    <property type="protein sequence ID" value="TVT51691.1"/>
    <property type="molecule type" value="Genomic_DNA"/>
</dbReference>
<dbReference type="InterPro" id="IPR008984">
    <property type="entry name" value="SMAD_FHA_dom_sf"/>
</dbReference>
<dbReference type="PANTHER" id="PTHR23308">
    <property type="entry name" value="NUCLEAR INHIBITOR OF PROTEIN PHOSPHATASE-1"/>
    <property type="match status" value="1"/>
</dbReference>
<organism evidence="2 3">
    <name type="scientific">Sedimenticola thiotaurini</name>
    <dbReference type="NCBI Taxonomy" id="1543721"/>
    <lineage>
        <taxon>Bacteria</taxon>
        <taxon>Pseudomonadati</taxon>
        <taxon>Pseudomonadota</taxon>
        <taxon>Gammaproteobacteria</taxon>
        <taxon>Chromatiales</taxon>
        <taxon>Sedimenticolaceae</taxon>
        <taxon>Sedimenticola</taxon>
    </lineage>
</organism>
<dbReference type="InterPro" id="IPR000253">
    <property type="entry name" value="FHA_dom"/>
</dbReference>
<proteinExistence type="predicted"/>
<evidence type="ECO:0000313" key="3">
    <source>
        <dbReference type="Proteomes" id="UP000317355"/>
    </source>
</evidence>
<dbReference type="AlphaFoldDB" id="A0A558CSE0"/>
<dbReference type="STRING" id="1543721.AAY24_17820"/>
<accession>A0A558CSE0</accession>
<comment type="caution">
    <text evidence="2">The sequence shown here is derived from an EMBL/GenBank/DDBJ whole genome shotgun (WGS) entry which is preliminary data.</text>
</comment>
<dbReference type="Gene3D" id="2.60.200.20">
    <property type="match status" value="1"/>
</dbReference>